<dbReference type="EMBL" id="AE000513">
    <property type="protein sequence ID" value="AAF10308.1"/>
    <property type="molecule type" value="Genomic_DNA"/>
</dbReference>
<sequence length="259" mass="27272">MAPVWAGRRSPSPFTQGLPKSGPRRQGVRYAGMRLAPQTPLLPAVEDLRALLLDLDGTLADSNGAHARAWVEALADEQITREESEVRPLIGMGGDQLVPALTGESDKSDLGKALVQGWQDHFGPLIPDIAMIGGARDLLEWAHDQGLKVVLASSGEDEIVDALLEQIGVSDLVPVRVRSDEVQQTKPEPDVLQAALAKAGVSAEQALFVGDTTYDARAARAAGVACVVLRAGGSPGLSTESHVLSDPAELLAELKKATS</sequence>
<dbReference type="InterPro" id="IPR041492">
    <property type="entry name" value="HAD_2"/>
</dbReference>
<dbReference type="SFLD" id="SFLDG01129">
    <property type="entry name" value="C1.5:_HAD__Beta-PGM__Phosphata"/>
    <property type="match status" value="1"/>
</dbReference>
<dbReference type="AlphaFoldDB" id="Q9RWE0"/>
<protein>
    <submittedName>
        <fullName evidence="2">Hydrolase, CbbY/CbbZ/GpH/YieH family</fullName>
    </submittedName>
</protein>
<organism evidence="2 3">
    <name type="scientific">Deinococcus radiodurans (strain ATCC 13939 / DSM 20539 / JCM 16871 / CCUG 27074 / LMG 4051 / NBRC 15346 / NCIMB 9279 / VKM B-1422 / R1)</name>
    <dbReference type="NCBI Taxonomy" id="243230"/>
    <lineage>
        <taxon>Bacteria</taxon>
        <taxon>Thermotogati</taxon>
        <taxon>Deinococcota</taxon>
        <taxon>Deinococci</taxon>
        <taxon>Deinococcales</taxon>
        <taxon>Deinococcaceae</taxon>
        <taxon>Deinococcus</taxon>
    </lineage>
</organism>
<dbReference type="Gene3D" id="3.40.50.1000">
    <property type="entry name" value="HAD superfamily/HAD-like"/>
    <property type="match status" value="1"/>
</dbReference>
<dbReference type="KEGG" id="dra:DR_0729"/>
<dbReference type="PANTHER" id="PTHR43434">
    <property type="entry name" value="PHOSPHOGLYCOLATE PHOSPHATASE"/>
    <property type="match status" value="1"/>
</dbReference>
<dbReference type="InterPro" id="IPR023214">
    <property type="entry name" value="HAD_sf"/>
</dbReference>
<dbReference type="CDD" id="cd01427">
    <property type="entry name" value="HAD_like"/>
    <property type="match status" value="1"/>
</dbReference>
<dbReference type="SUPFAM" id="SSF56784">
    <property type="entry name" value="HAD-like"/>
    <property type="match status" value="1"/>
</dbReference>
<dbReference type="HOGENOM" id="CLU_045011_19_2_0"/>
<dbReference type="PaxDb" id="243230-DR_0729"/>
<dbReference type="InterPro" id="IPR006439">
    <property type="entry name" value="HAD-SF_hydro_IA"/>
</dbReference>
<dbReference type="PATRIC" id="fig|243230.17.peg.907"/>
<dbReference type="InterPro" id="IPR050155">
    <property type="entry name" value="HAD-like_hydrolase_sf"/>
</dbReference>
<dbReference type="GO" id="GO:0006281">
    <property type="term" value="P:DNA repair"/>
    <property type="evidence" value="ECO:0000318"/>
    <property type="project" value="GO_Central"/>
</dbReference>
<dbReference type="InParanoid" id="Q9RWE0"/>
<dbReference type="Proteomes" id="UP000002524">
    <property type="component" value="Chromosome 1"/>
</dbReference>
<evidence type="ECO:0000313" key="2">
    <source>
        <dbReference type="EMBL" id="AAF10308.1"/>
    </source>
</evidence>
<reference evidence="2 3" key="1">
    <citation type="journal article" date="1999" name="Science">
        <title>Genome sequence of the radioresistant bacterium Deinococcus radiodurans R1.</title>
        <authorList>
            <person name="White O."/>
            <person name="Eisen J.A."/>
            <person name="Heidelberg J.F."/>
            <person name="Hickey E.K."/>
            <person name="Peterson J.D."/>
            <person name="Dodson R.J."/>
            <person name="Haft D.H."/>
            <person name="Gwinn M.L."/>
            <person name="Nelson W.C."/>
            <person name="Richardson D.L."/>
            <person name="Moffat K.S."/>
            <person name="Qin H."/>
            <person name="Jiang L."/>
            <person name="Pamphile W."/>
            <person name="Crosby M."/>
            <person name="Shen M."/>
            <person name="Vamathevan J.J."/>
            <person name="Lam P."/>
            <person name="McDonald L."/>
            <person name="Utterback T."/>
            <person name="Zalewski C."/>
            <person name="Makarova K.S."/>
            <person name="Aravind L."/>
            <person name="Daly M.J."/>
            <person name="Minton K.W."/>
            <person name="Fleischmann R.D."/>
            <person name="Ketchum K.A."/>
            <person name="Nelson K.E."/>
            <person name="Salzberg S."/>
            <person name="Smith H.O."/>
            <person name="Venter J.C."/>
            <person name="Fraser C.M."/>
        </authorList>
    </citation>
    <scope>NUCLEOTIDE SEQUENCE [LARGE SCALE GENOMIC DNA]</scope>
    <source>
        <strain evidence="3">ATCC 13939 / DSM 20539 / JCM 16871 / LMG 4051 / NBRC 15346 / NCIMB 9279 / R1 / VKM B-1422</strain>
    </source>
</reference>
<dbReference type="OrthoDB" id="9807630at2"/>
<dbReference type="Pfam" id="PF13419">
    <property type="entry name" value="HAD_2"/>
    <property type="match status" value="1"/>
</dbReference>
<feature type="region of interest" description="Disordered" evidence="1">
    <location>
        <begin position="1"/>
        <end position="25"/>
    </location>
</feature>
<dbReference type="PANTHER" id="PTHR43434:SF16">
    <property type="entry name" value="BLL8046 PROTEIN"/>
    <property type="match status" value="1"/>
</dbReference>
<dbReference type="Gene3D" id="1.10.150.240">
    <property type="entry name" value="Putative phosphatase, domain 2"/>
    <property type="match status" value="1"/>
</dbReference>
<dbReference type="InterPro" id="IPR023198">
    <property type="entry name" value="PGP-like_dom2"/>
</dbReference>
<dbReference type="GO" id="GO:0008967">
    <property type="term" value="F:phosphoglycolate phosphatase activity"/>
    <property type="evidence" value="ECO:0000318"/>
    <property type="project" value="GO_Central"/>
</dbReference>
<gene>
    <name evidence="2" type="ordered locus">DR_0729</name>
</gene>
<name>Q9RWE0_DEIRA</name>
<dbReference type="NCBIfam" id="TIGR01549">
    <property type="entry name" value="HAD-SF-IA-v1"/>
    <property type="match status" value="1"/>
</dbReference>
<proteinExistence type="predicted"/>
<dbReference type="STRING" id="243230.DR_0729"/>
<dbReference type="EnsemblBacteria" id="AAF10308">
    <property type="protein sequence ID" value="AAF10308"/>
    <property type="gene ID" value="DR_0729"/>
</dbReference>
<dbReference type="eggNOG" id="COG0546">
    <property type="taxonomic scope" value="Bacteria"/>
</dbReference>
<accession>Q9RWE0</accession>
<dbReference type="FunFam" id="1.10.150.240:FF:000064">
    <property type="entry name" value="Putative phosphoglycolate phosphatase"/>
    <property type="match status" value="1"/>
</dbReference>
<keyword evidence="3" id="KW-1185">Reference proteome</keyword>
<dbReference type="PRINTS" id="PR00413">
    <property type="entry name" value="HADHALOGNASE"/>
</dbReference>
<evidence type="ECO:0000313" key="3">
    <source>
        <dbReference type="Proteomes" id="UP000002524"/>
    </source>
</evidence>
<dbReference type="PIR" id="H75481">
    <property type="entry name" value="H75481"/>
</dbReference>
<evidence type="ECO:0000256" key="1">
    <source>
        <dbReference type="SAM" id="MobiDB-lite"/>
    </source>
</evidence>
<dbReference type="NCBIfam" id="TIGR01509">
    <property type="entry name" value="HAD-SF-IA-v3"/>
    <property type="match status" value="1"/>
</dbReference>
<dbReference type="SFLD" id="SFLDS00003">
    <property type="entry name" value="Haloacid_Dehalogenase"/>
    <property type="match status" value="1"/>
</dbReference>
<keyword evidence="2" id="KW-0378">Hydrolase</keyword>
<dbReference type="InterPro" id="IPR036412">
    <property type="entry name" value="HAD-like_sf"/>
</dbReference>
<dbReference type="GO" id="GO:0005829">
    <property type="term" value="C:cytosol"/>
    <property type="evidence" value="ECO:0000318"/>
    <property type="project" value="GO_Central"/>
</dbReference>
<dbReference type="SMR" id="Q9RWE0"/>